<evidence type="ECO:0000256" key="5">
    <source>
        <dbReference type="ARBA" id="ARBA00022984"/>
    </source>
</evidence>
<evidence type="ECO:0000256" key="3">
    <source>
        <dbReference type="ARBA" id="ARBA00022692"/>
    </source>
</evidence>
<comment type="caution">
    <text evidence="11">The sequence shown here is derived from an EMBL/GenBank/DDBJ whole genome shotgun (WGS) entry which is preliminary data.</text>
</comment>
<organism evidence="11 12">
    <name type="scientific">Pseudorhodoferax aquiterrae</name>
    <dbReference type="NCBI Taxonomy" id="747304"/>
    <lineage>
        <taxon>Bacteria</taxon>
        <taxon>Pseudomonadati</taxon>
        <taxon>Pseudomonadota</taxon>
        <taxon>Betaproteobacteria</taxon>
        <taxon>Burkholderiales</taxon>
        <taxon>Comamonadaceae</taxon>
    </lineage>
</organism>
<dbReference type="InterPro" id="IPR051050">
    <property type="entry name" value="Lipid_II_flippase_MurJ/MviN"/>
</dbReference>
<keyword evidence="4" id="KW-0133">Cell shape</keyword>
<keyword evidence="3 10" id="KW-0812">Transmembrane</keyword>
<feature type="transmembrane region" description="Helical" evidence="10">
    <location>
        <begin position="100"/>
        <end position="120"/>
    </location>
</feature>
<evidence type="ECO:0000256" key="6">
    <source>
        <dbReference type="ARBA" id="ARBA00022989"/>
    </source>
</evidence>
<feature type="transmembrane region" description="Helical" evidence="10">
    <location>
        <begin position="312"/>
        <end position="331"/>
    </location>
</feature>
<feature type="transmembrane region" description="Helical" evidence="10">
    <location>
        <begin position="351"/>
        <end position="373"/>
    </location>
</feature>
<name>A0ABQ3GCV0_9BURK</name>
<dbReference type="PANTHER" id="PTHR47019:SF1">
    <property type="entry name" value="LIPID II FLIPPASE MURJ"/>
    <property type="match status" value="1"/>
</dbReference>
<keyword evidence="6 10" id="KW-1133">Transmembrane helix</keyword>
<dbReference type="Proteomes" id="UP000626210">
    <property type="component" value="Unassembled WGS sequence"/>
</dbReference>
<evidence type="ECO:0000256" key="1">
    <source>
        <dbReference type="ARBA" id="ARBA00004651"/>
    </source>
</evidence>
<reference evidence="12" key="1">
    <citation type="journal article" date="2019" name="Int. J. Syst. Evol. Microbiol.">
        <title>The Global Catalogue of Microorganisms (GCM) 10K type strain sequencing project: providing services to taxonomists for standard genome sequencing and annotation.</title>
        <authorList>
            <consortium name="The Broad Institute Genomics Platform"/>
            <consortium name="The Broad Institute Genome Sequencing Center for Infectious Disease"/>
            <person name="Wu L."/>
            <person name="Ma J."/>
        </authorList>
    </citation>
    <scope>NUCLEOTIDE SEQUENCE [LARGE SCALE GENOMIC DNA]</scope>
    <source>
        <strain evidence="12">KCTC 23314</strain>
    </source>
</reference>
<feature type="transmembrane region" description="Helical" evidence="10">
    <location>
        <begin position="55"/>
        <end position="79"/>
    </location>
</feature>
<evidence type="ECO:0000313" key="12">
    <source>
        <dbReference type="Proteomes" id="UP000626210"/>
    </source>
</evidence>
<feature type="transmembrane region" description="Helical" evidence="10">
    <location>
        <begin position="15"/>
        <end position="35"/>
    </location>
</feature>
<evidence type="ECO:0000313" key="11">
    <source>
        <dbReference type="EMBL" id="GHC99637.1"/>
    </source>
</evidence>
<keyword evidence="2" id="KW-1003">Cell membrane</keyword>
<evidence type="ECO:0000256" key="8">
    <source>
        <dbReference type="ARBA" id="ARBA00060041"/>
    </source>
</evidence>
<gene>
    <name evidence="11" type="ORF">GCM10007320_56400</name>
</gene>
<feature type="transmembrane region" description="Helical" evidence="10">
    <location>
        <begin position="234"/>
        <end position="258"/>
    </location>
</feature>
<evidence type="ECO:0000256" key="10">
    <source>
        <dbReference type="SAM" id="Phobius"/>
    </source>
</evidence>
<keyword evidence="5" id="KW-0573">Peptidoglycan synthesis</keyword>
<proteinExistence type="inferred from homology"/>
<dbReference type="PANTHER" id="PTHR47019">
    <property type="entry name" value="LIPID II FLIPPASE MURJ"/>
    <property type="match status" value="1"/>
</dbReference>
<evidence type="ECO:0000256" key="4">
    <source>
        <dbReference type="ARBA" id="ARBA00022960"/>
    </source>
</evidence>
<protein>
    <recommendedName>
        <fullName evidence="13">Peptidoglycan biosynthesis protein MviN/MurJ (Putative lipid II flippase)</fullName>
    </recommendedName>
</protein>
<accession>A0ABQ3GCV0</accession>
<comment type="subcellular location">
    <subcellularLocation>
        <location evidence="1">Cell membrane</location>
        <topology evidence="1">Multi-pass membrane protein</topology>
    </subcellularLocation>
</comment>
<dbReference type="EMBL" id="BMYK01000029">
    <property type="protein sequence ID" value="GHC99637.1"/>
    <property type="molecule type" value="Genomic_DNA"/>
</dbReference>
<comment type="function">
    <text evidence="8">Involved in peptidoglycan biosynthesis. Transports lipid-linked peptidoglycan precursors from the inner to the outer leaflet of the cytoplasmic membrane.</text>
</comment>
<feature type="transmembrane region" description="Helical" evidence="10">
    <location>
        <begin position="193"/>
        <end position="213"/>
    </location>
</feature>
<keyword evidence="12" id="KW-1185">Reference proteome</keyword>
<comment type="similarity">
    <text evidence="9">Belongs to the MurJ/MviN family.</text>
</comment>
<sequence length="437" mass="46357">MAQHRADASSYHRRIVAAFLAVSGFVAIAKLVGAFKEMVLAWRYGTSAWVDAYVFLFNVVTWPMAVWFSVLMAVVVPLVARLRSVSEDQSRVFIQELNGLNWVLSGVAAVGVAAGLPHALRHWSGLHGEALELALAWAGPFALLCGLGMATTLQSVLILASERHDNTLLEAVPSLVLLVVLWLPAHWIGQPLVWGSLAGFAAHLLCTVAVLQLRGQAVWPRLGFRSPGWRTFRAGMGTMLLAQMLASGTVLIDQWLAAPIGEGAVSTLSYAGRVLALLLGLGAMALGRATLPVLADAQSVSGARARAVAIQWVKWSLLAGAAAALVAVPLVGPGVRLLFERGAFAAEDTAAVAGALQFGLWQVPAYFGSLVLISLFSAQGRYRPLLLAGLLGMAAKLVTAWWLLPSMGLQGVMLSSAAFYTAGLVLLMQLQRPATQS</sequence>
<evidence type="ECO:0000256" key="2">
    <source>
        <dbReference type="ARBA" id="ARBA00022475"/>
    </source>
</evidence>
<feature type="transmembrane region" description="Helical" evidence="10">
    <location>
        <begin position="385"/>
        <end position="404"/>
    </location>
</feature>
<feature type="transmembrane region" description="Helical" evidence="10">
    <location>
        <begin position="410"/>
        <end position="430"/>
    </location>
</feature>
<evidence type="ECO:0008006" key="13">
    <source>
        <dbReference type="Google" id="ProtNLM"/>
    </source>
</evidence>
<dbReference type="Pfam" id="PF03023">
    <property type="entry name" value="MurJ"/>
    <property type="match status" value="1"/>
</dbReference>
<feature type="transmembrane region" description="Helical" evidence="10">
    <location>
        <begin position="140"/>
        <end position="160"/>
    </location>
</feature>
<feature type="transmembrane region" description="Helical" evidence="10">
    <location>
        <begin position="167"/>
        <end position="187"/>
    </location>
</feature>
<dbReference type="InterPro" id="IPR004268">
    <property type="entry name" value="MurJ"/>
</dbReference>
<feature type="transmembrane region" description="Helical" evidence="10">
    <location>
        <begin position="270"/>
        <end position="291"/>
    </location>
</feature>
<keyword evidence="7 10" id="KW-0472">Membrane</keyword>
<evidence type="ECO:0000256" key="9">
    <source>
        <dbReference type="ARBA" id="ARBA00061532"/>
    </source>
</evidence>
<evidence type="ECO:0000256" key="7">
    <source>
        <dbReference type="ARBA" id="ARBA00023136"/>
    </source>
</evidence>